<name>A0A5D8ZAS3_9GAMM</name>
<dbReference type="Proteomes" id="UP000323164">
    <property type="component" value="Unassembled WGS sequence"/>
</dbReference>
<keyword evidence="1" id="KW-0597">Phosphoprotein</keyword>
<dbReference type="Gene3D" id="1.10.3210.10">
    <property type="entry name" value="Hypothetical protein af1432"/>
    <property type="match status" value="1"/>
</dbReference>
<organism evidence="5 6">
    <name type="scientific">Cognatilysobacter lacus</name>
    <dbReference type="NCBI Taxonomy" id="1643323"/>
    <lineage>
        <taxon>Bacteria</taxon>
        <taxon>Pseudomonadati</taxon>
        <taxon>Pseudomonadota</taxon>
        <taxon>Gammaproteobacteria</taxon>
        <taxon>Lysobacterales</taxon>
        <taxon>Lysobacteraceae</taxon>
        <taxon>Cognatilysobacter</taxon>
    </lineage>
</organism>
<dbReference type="SUPFAM" id="SSF109604">
    <property type="entry name" value="HD-domain/PDEase-like"/>
    <property type="match status" value="1"/>
</dbReference>
<protein>
    <submittedName>
        <fullName evidence="5">HDOD domain-containing protein</fullName>
    </submittedName>
</protein>
<gene>
    <name evidence="5" type="ORF">FW784_00410</name>
</gene>
<dbReference type="InterPro" id="IPR001789">
    <property type="entry name" value="Sig_transdc_resp-reg_receiver"/>
</dbReference>
<reference evidence="5 6" key="1">
    <citation type="submission" date="2019-08" db="EMBL/GenBank/DDBJ databases">
        <title>Draft genome sequence of Lysobacter sp. UKS-15.</title>
        <authorList>
            <person name="Im W.-T."/>
        </authorList>
    </citation>
    <scope>NUCLEOTIDE SEQUENCE [LARGE SCALE GENOMIC DNA]</scope>
    <source>
        <strain evidence="5 6">UKS-15</strain>
    </source>
</reference>
<dbReference type="Pfam" id="PF08668">
    <property type="entry name" value="HDOD"/>
    <property type="match status" value="1"/>
</dbReference>
<evidence type="ECO:0000256" key="2">
    <source>
        <dbReference type="SAM" id="MobiDB-lite"/>
    </source>
</evidence>
<dbReference type="AlphaFoldDB" id="A0A5D8ZAS3"/>
<feature type="domain" description="HDOD" evidence="4">
    <location>
        <begin position="214"/>
        <end position="383"/>
    </location>
</feature>
<dbReference type="InterPro" id="IPR013976">
    <property type="entry name" value="HDOD"/>
</dbReference>
<evidence type="ECO:0000256" key="1">
    <source>
        <dbReference type="PROSITE-ProRule" id="PRU00169"/>
    </source>
</evidence>
<dbReference type="InterPro" id="IPR011006">
    <property type="entry name" value="CheY-like_superfamily"/>
</dbReference>
<proteinExistence type="predicted"/>
<sequence length="436" mass="47116">MMANVRRRSACMETSDMASARTGRGSRAGKGADYSGAGAQGPERSPAETVTRRRRARESFLSAGRYPLQAGTGRDRMYIVMVGEEGGRANELQLALHDFGLDWNVSWHTGTGEALTIPADRRIDVIVTDMQIGAVQGAHLLEQVRTLHPEAARILLLDRGHGTDAMQALDVAHRFLRKPLDASELIEAVESVQELRDLLTNPTLVQTIGRVGSLPPPPKLYMELERLMQDPDVGATEIATLISQDPAVVAKVLRLCNSAYFSSGRAITDMRTAVTRLGTRILQRLVLTSEALGAGTMTPAEREAMQERAVRTSRLAGQLLSGPSAELAATAALLAEVGKLLPGVSRGGPDDTGPHYAEAGAYLLGLWGLPMPIVEAVAYHHRPGAVRMSGFWVPGAVHVACALVSGLPLDDEYLRATFQIERLPEWRERAEALANE</sequence>
<evidence type="ECO:0000313" key="6">
    <source>
        <dbReference type="Proteomes" id="UP000323164"/>
    </source>
</evidence>
<accession>A0A5D8ZAS3</accession>
<dbReference type="PANTHER" id="PTHR33525">
    <property type="match status" value="1"/>
</dbReference>
<dbReference type="InterPro" id="IPR052340">
    <property type="entry name" value="RNase_Y/CdgJ"/>
</dbReference>
<dbReference type="Gene3D" id="3.40.50.2300">
    <property type="match status" value="1"/>
</dbReference>
<comment type="caution">
    <text evidence="5">The sequence shown here is derived from an EMBL/GenBank/DDBJ whole genome shotgun (WGS) entry which is preliminary data.</text>
</comment>
<dbReference type="PANTHER" id="PTHR33525:SF6">
    <property type="entry name" value="HDOD DOMAIN-CONTAINING PROTEIN"/>
    <property type="match status" value="1"/>
</dbReference>
<evidence type="ECO:0000313" key="5">
    <source>
        <dbReference type="EMBL" id="TZF91747.1"/>
    </source>
</evidence>
<dbReference type="SUPFAM" id="SSF52172">
    <property type="entry name" value="CheY-like"/>
    <property type="match status" value="1"/>
</dbReference>
<dbReference type="EMBL" id="VTRV01000003">
    <property type="protein sequence ID" value="TZF91747.1"/>
    <property type="molecule type" value="Genomic_DNA"/>
</dbReference>
<feature type="region of interest" description="Disordered" evidence="2">
    <location>
        <begin position="1"/>
        <end position="55"/>
    </location>
</feature>
<dbReference type="GO" id="GO:0000160">
    <property type="term" value="P:phosphorelay signal transduction system"/>
    <property type="evidence" value="ECO:0007669"/>
    <property type="project" value="InterPro"/>
</dbReference>
<feature type="modified residue" description="4-aspartylphosphate" evidence="1">
    <location>
        <position position="129"/>
    </location>
</feature>
<evidence type="ECO:0000259" key="3">
    <source>
        <dbReference type="PROSITE" id="PS50110"/>
    </source>
</evidence>
<dbReference type="PROSITE" id="PS50110">
    <property type="entry name" value="RESPONSE_REGULATORY"/>
    <property type="match status" value="1"/>
</dbReference>
<evidence type="ECO:0000259" key="4">
    <source>
        <dbReference type="PROSITE" id="PS51833"/>
    </source>
</evidence>
<dbReference type="PROSITE" id="PS51833">
    <property type="entry name" value="HDOD"/>
    <property type="match status" value="1"/>
</dbReference>
<dbReference type="OrthoDB" id="5755654at2"/>
<feature type="domain" description="Response regulatory" evidence="3">
    <location>
        <begin position="78"/>
        <end position="193"/>
    </location>
</feature>
<dbReference type="Pfam" id="PF00072">
    <property type="entry name" value="Response_reg"/>
    <property type="match status" value="1"/>
</dbReference>
<keyword evidence="6" id="KW-1185">Reference proteome</keyword>